<feature type="repeat" description="WD" evidence="8">
    <location>
        <begin position="6"/>
        <end position="37"/>
    </location>
</feature>
<keyword evidence="2 7" id="KW-0396">Initiation factor</keyword>
<keyword evidence="10" id="KW-1185">Reference proteome</keyword>
<protein>
    <recommendedName>
        <fullName evidence="7">Eukaryotic translation initiation factor 3 subunit I</fullName>
        <shortName evidence="7">eIF3i</shortName>
    </recommendedName>
</protein>
<comment type="subcellular location">
    <subcellularLocation>
        <location evidence="7">Cytoplasm</location>
    </subcellularLocation>
</comment>
<keyword evidence="5 7" id="KW-0648">Protein biosynthesis</keyword>
<dbReference type="HAMAP" id="MF_03008">
    <property type="entry name" value="eIF3i"/>
    <property type="match status" value="1"/>
</dbReference>
<feature type="repeat" description="WD" evidence="8">
    <location>
        <begin position="282"/>
        <end position="312"/>
    </location>
</feature>
<evidence type="ECO:0000256" key="5">
    <source>
        <dbReference type="ARBA" id="ARBA00022917"/>
    </source>
</evidence>
<feature type="repeat" description="WD" evidence="8">
    <location>
        <begin position="150"/>
        <end position="184"/>
    </location>
</feature>
<keyword evidence="4" id="KW-0677">Repeat</keyword>
<dbReference type="GO" id="GO:0071541">
    <property type="term" value="C:eukaryotic translation initiation factor 3 complex, eIF3m"/>
    <property type="evidence" value="ECO:0007669"/>
    <property type="project" value="TreeGrafter"/>
</dbReference>
<dbReference type="AlphaFoldDB" id="A0A8S1JEF0"/>
<feature type="repeat" description="WD" evidence="8">
    <location>
        <begin position="185"/>
        <end position="226"/>
    </location>
</feature>
<reference evidence="9" key="1">
    <citation type="submission" date="2020-12" db="EMBL/GenBank/DDBJ databases">
        <authorList>
            <person name="Iha C."/>
        </authorList>
    </citation>
    <scope>NUCLEOTIDE SEQUENCE</scope>
</reference>
<dbReference type="PANTHER" id="PTHR19877:SF1">
    <property type="entry name" value="EUKARYOTIC TRANSLATION INITIATION FACTOR 3 SUBUNIT I"/>
    <property type="match status" value="1"/>
</dbReference>
<evidence type="ECO:0000256" key="2">
    <source>
        <dbReference type="ARBA" id="ARBA00022540"/>
    </source>
</evidence>
<dbReference type="PANTHER" id="PTHR19877">
    <property type="entry name" value="EUKARYOTIC TRANSLATION INITIATION FACTOR 3 SUBUNIT I"/>
    <property type="match status" value="1"/>
</dbReference>
<evidence type="ECO:0000256" key="8">
    <source>
        <dbReference type="PROSITE-ProRule" id="PRU00221"/>
    </source>
</evidence>
<organism evidence="9 10">
    <name type="scientific">Ostreobium quekettii</name>
    <dbReference type="NCBI Taxonomy" id="121088"/>
    <lineage>
        <taxon>Eukaryota</taxon>
        <taxon>Viridiplantae</taxon>
        <taxon>Chlorophyta</taxon>
        <taxon>core chlorophytes</taxon>
        <taxon>Ulvophyceae</taxon>
        <taxon>TCBD clade</taxon>
        <taxon>Bryopsidales</taxon>
        <taxon>Ostreobineae</taxon>
        <taxon>Ostreobiaceae</taxon>
        <taxon>Ostreobium</taxon>
    </lineage>
</organism>
<comment type="similarity">
    <text evidence="7">Belongs to the eIF-3 subunit I family.</text>
</comment>
<dbReference type="OrthoDB" id="24966at2759"/>
<feature type="repeat" description="WD" evidence="8">
    <location>
        <begin position="48"/>
        <end position="89"/>
    </location>
</feature>
<dbReference type="GO" id="GO:0003723">
    <property type="term" value="F:RNA binding"/>
    <property type="evidence" value="ECO:0007669"/>
    <property type="project" value="TreeGrafter"/>
</dbReference>
<evidence type="ECO:0000313" key="9">
    <source>
        <dbReference type="EMBL" id="CAD7704107.1"/>
    </source>
</evidence>
<comment type="caution">
    <text evidence="9">The sequence shown here is derived from an EMBL/GenBank/DDBJ whole genome shotgun (WGS) entry which is preliminary data.</text>
</comment>
<dbReference type="InterPro" id="IPR027525">
    <property type="entry name" value="eIF3i"/>
</dbReference>
<evidence type="ECO:0000256" key="6">
    <source>
        <dbReference type="ARBA" id="ARBA00038394"/>
    </source>
</evidence>
<dbReference type="GO" id="GO:0033290">
    <property type="term" value="C:eukaryotic 48S preinitiation complex"/>
    <property type="evidence" value="ECO:0007669"/>
    <property type="project" value="UniProtKB-UniRule"/>
</dbReference>
<comment type="function">
    <text evidence="7">Component of the eukaryotic translation initiation factor 3 (eIF-3) complex, which is involved in protein synthesis of a specialized repertoire of mRNAs and, together with other initiation factors, stimulates binding of mRNA and methionyl-tRNAi to the 40S ribosome. The eIF-3 complex specifically targets and initiates translation of a subset of mRNAs involved in cell proliferation.</text>
</comment>
<dbReference type="PROSITE" id="PS50082">
    <property type="entry name" value="WD_REPEATS_2"/>
    <property type="match status" value="5"/>
</dbReference>
<sequence>MRPYVVQGHSRPVTWVVYNREGDLLVTCARDKEVCLWFQEDGTRLGSFQGHDGVVYTADIASDSERLLTASGDGTTRLWQMETGKELFEWHSSSREPCRAVSFAVGERLAAFSTDPFGNNPPGFHIVRVEEDMLDQTEEKLVSEIIQTRIYRLGWTDQNRVIVTAQEDGFVRRWDVETGKIIFENRIHAEQINDLRFSGDGTHFITGSSDKTAKLVDTRTLEVLKTYKSGTPVNAVDMSPLMDHVVLGGGQDAADVTTTAAQAGNFSAKFYHKLYEEEFGTVRGHFGPLNSVAFHPSGRGFTTGGEDGFVRIHHFDDDYFTTKFF</sequence>
<evidence type="ECO:0000256" key="4">
    <source>
        <dbReference type="ARBA" id="ARBA00022737"/>
    </source>
</evidence>
<dbReference type="PROSITE" id="PS50294">
    <property type="entry name" value="WD_REPEATS_REGION"/>
    <property type="match status" value="2"/>
</dbReference>
<evidence type="ECO:0000313" key="10">
    <source>
        <dbReference type="Proteomes" id="UP000708148"/>
    </source>
</evidence>
<dbReference type="GO" id="GO:0001732">
    <property type="term" value="P:formation of cytoplasmic translation initiation complex"/>
    <property type="evidence" value="ECO:0007669"/>
    <property type="project" value="UniProtKB-UniRule"/>
</dbReference>
<dbReference type="InterPro" id="IPR001680">
    <property type="entry name" value="WD40_rpt"/>
</dbReference>
<dbReference type="EMBL" id="CAJHUC010002638">
    <property type="protein sequence ID" value="CAD7704107.1"/>
    <property type="molecule type" value="Genomic_DNA"/>
</dbReference>
<dbReference type="SUPFAM" id="SSF50978">
    <property type="entry name" value="WD40 repeat-like"/>
    <property type="match status" value="1"/>
</dbReference>
<gene>
    <name evidence="9" type="ORF">OSTQU699_LOCUS9464</name>
</gene>
<dbReference type="CDD" id="cd00200">
    <property type="entry name" value="WD40"/>
    <property type="match status" value="1"/>
</dbReference>
<keyword evidence="1 7" id="KW-0963">Cytoplasm</keyword>
<evidence type="ECO:0000256" key="3">
    <source>
        <dbReference type="ARBA" id="ARBA00022574"/>
    </source>
</evidence>
<dbReference type="Gene3D" id="2.130.10.10">
    <property type="entry name" value="YVTN repeat-like/Quinoprotein amine dehydrogenase"/>
    <property type="match status" value="1"/>
</dbReference>
<dbReference type="GO" id="GO:0016282">
    <property type="term" value="C:eukaryotic 43S preinitiation complex"/>
    <property type="evidence" value="ECO:0007669"/>
    <property type="project" value="UniProtKB-UniRule"/>
</dbReference>
<proteinExistence type="inferred from homology"/>
<dbReference type="InterPro" id="IPR015943">
    <property type="entry name" value="WD40/YVTN_repeat-like_dom_sf"/>
</dbReference>
<accession>A0A8S1JEF0</accession>
<comment type="subunit">
    <text evidence="7">Component of the eukaryotic translation initiation factor 3 (eIF-3) complex.</text>
</comment>
<comment type="similarity">
    <text evidence="6">Belongs to the WD repeat STRAP family.</text>
</comment>
<dbReference type="Proteomes" id="UP000708148">
    <property type="component" value="Unassembled WGS sequence"/>
</dbReference>
<evidence type="ECO:0000256" key="7">
    <source>
        <dbReference type="HAMAP-Rule" id="MF_03008"/>
    </source>
</evidence>
<dbReference type="SMART" id="SM00320">
    <property type="entry name" value="WD40"/>
    <property type="match status" value="5"/>
</dbReference>
<dbReference type="Pfam" id="PF24805">
    <property type="entry name" value="EIF3I"/>
    <property type="match status" value="1"/>
</dbReference>
<keyword evidence="3 8" id="KW-0853">WD repeat</keyword>
<name>A0A8S1JEF0_9CHLO</name>
<evidence type="ECO:0000256" key="1">
    <source>
        <dbReference type="ARBA" id="ARBA00022490"/>
    </source>
</evidence>
<dbReference type="InterPro" id="IPR036322">
    <property type="entry name" value="WD40_repeat_dom_sf"/>
</dbReference>
<dbReference type="GO" id="GO:0003743">
    <property type="term" value="F:translation initiation factor activity"/>
    <property type="evidence" value="ECO:0007669"/>
    <property type="project" value="UniProtKB-UniRule"/>
</dbReference>